<dbReference type="Pfam" id="PF00873">
    <property type="entry name" value="ACR_tran"/>
    <property type="match status" value="1"/>
</dbReference>
<evidence type="ECO:0000313" key="3">
    <source>
        <dbReference type="Proteomes" id="UP000183371"/>
    </source>
</evidence>
<feature type="transmembrane region" description="Helical" evidence="1">
    <location>
        <begin position="972"/>
        <end position="998"/>
    </location>
</feature>
<evidence type="ECO:0000313" key="2">
    <source>
        <dbReference type="EMBL" id="SFT50846.1"/>
    </source>
</evidence>
<dbReference type="InterPro" id="IPR027463">
    <property type="entry name" value="AcrB_DN_DC_subdom"/>
</dbReference>
<feature type="transmembrane region" description="Helical" evidence="1">
    <location>
        <begin position="460"/>
        <end position="486"/>
    </location>
</feature>
<sequence length="1016" mass="110258">MDIFVKKPVLAIVISLLFVLLGLVSALRLPVVQFPVIESSAIEITTRYTGLAANVVQGFVTEPVERAAMSVPGVDYVDSKTVAGQSTVTAWLKINEDRTAALSELTANLNKIRSDLPADAEEPVISLLRADRPYASFYLDVSSDYWKRFEITDYLTRNVVPVLSSIEGVQRARVEGGREPALRIWVDQVRLAGYNLSSQDLVNALASNNVVAAIGDVKGEEQQFNIISNSNLKLAQDFEELAIKDLGGYTLKLKDVARVELGERPGIVETRSNFDERVFLSVWPLPGANEIAIGDTLYEKLEELNAGFPDGLHVGIAFDSTLAMRDSLFEIVKTLGETVLLVGLIVLILMGSFRASLVPLTAIPVSLLGSVAVMYALGFTLNILTILAIVLSVGLVVDDAIVVVENVARHRQQGLSKFQAALKSSKELFSPIIAMTLTLASVFLPIGFVTGLSGSLFREFAFTLAAAVLISGIFAVTLSPIMSAYVASPRGMETRFAAFIGRLFTRASNSYGNLLIRLLNWRAQILTFSFVFALLMIPFFLFSAKELAPIEDQGNINFIVQAPPGSTLPAVSENLKPAIEAGKRVEGAGEIWQVLTANGGFGGIQLSDFFEREQSVQEILPGLFYELSQVSGLKVLPLLLPPLPTAGQFDVELVIKGPDSYENMLNYGYQLVGEAYQSGMFMYADTDLKIDRPLVKLKLNHTRIADLGLTSKDVSDQLSFMLSDQYLNRFDADGKAYVVVPMVEKDARLAPDQIMNLQIKGPESTYIPLSSIASLEVAAVPRTLGKFNQQRSFRILGSVVPGTTKAQALEFMEQKAKQILPAGYSLDYAGISRQIKQEGNSLMFVLLASIAVVYLALSVQFNSFRTPLIVVVGSVPLALSAALLFTFLGFTSVNIYSQIGVITLVGLVAKNAILIVEFANVLVEQGKDLTTAIIESAKTRLRPVIMTTAATVLGHFPLVLVTGPGAEARNSIGIILVAGMVIGTMFTLITLPYIYLLFAPKHSASVDAERNEQVAV</sequence>
<dbReference type="PANTHER" id="PTHR32063:SF14">
    <property type="entry name" value="BLL4319 PROTEIN"/>
    <property type="match status" value="1"/>
</dbReference>
<feature type="transmembrane region" description="Helical" evidence="1">
    <location>
        <begin position="525"/>
        <end position="544"/>
    </location>
</feature>
<dbReference type="Gene3D" id="3.30.70.1320">
    <property type="entry name" value="Multidrug efflux transporter AcrB pore domain like"/>
    <property type="match status" value="1"/>
</dbReference>
<feature type="transmembrane region" description="Helical" evidence="1">
    <location>
        <begin position="428"/>
        <end position="448"/>
    </location>
</feature>
<feature type="transmembrane region" description="Helical" evidence="1">
    <location>
        <begin position="842"/>
        <end position="861"/>
    </location>
</feature>
<feature type="transmembrane region" description="Helical" evidence="1">
    <location>
        <begin position="383"/>
        <end position="407"/>
    </location>
</feature>
<feature type="transmembrane region" description="Helical" evidence="1">
    <location>
        <begin position="895"/>
        <end position="923"/>
    </location>
</feature>
<accession>A0A1I6YK35</accession>
<dbReference type="GO" id="GO:0042910">
    <property type="term" value="F:xenobiotic transmembrane transporter activity"/>
    <property type="evidence" value="ECO:0007669"/>
    <property type="project" value="TreeGrafter"/>
</dbReference>
<keyword evidence="1" id="KW-1133">Transmembrane helix</keyword>
<dbReference type="Proteomes" id="UP000183371">
    <property type="component" value="Unassembled WGS sequence"/>
</dbReference>
<feature type="transmembrane region" description="Helical" evidence="1">
    <location>
        <begin position="868"/>
        <end position="889"/>
    </location>
</feature>
<dbReference type="AlphaFoldDB" id="A0A1I6YK35"/>
<dbReference type="RefSeq" id="WP_083416566.1">
    <property type="nucleotide sequence ID" value="NZ_FPBD01000001.1"/>
</dbReference>
<keyword evidence="3" id="KW-1185">Reference proteome</keyword>
<dbReference type="PRINTS" id="PR00702">
    <property type="entry name" value="ACRIFLAVINRP"/>
</dbReference>
<dbReference type="InterPro" id="IPR001036">
    <property type="entry name" value="Acrflvin-R"/>
</dbReference>
<dbReference type="Gene3D" id="1.20.1640.10">
    <property type="entry name" value="Multidrug efflux transporter AcrB transmembrane domain"/>
    <property type="match status" value="2"/>
</dbReference>
<dbReference type="PANTHER" id="PTHR32063">
    <property type="match status" value="1"/>
</dbReference>
<dbReference type="SUPFAM" id="SSF82693">
    <property type="entry name" value="Multidrug efflux transporter AcrB pore domain, PN1, PN2, PC1 and PC2 subdomains"/>
    <property type="match status" value="4"/>
</dbReference>
<reference evidence="3" key="1">
    <citation type="submission" date="2016-10" db="EMBL/GenBank/DDBJ databases">
        <authorList>
            <person name="Varghese N."/>
            <person name="Submissions S."/>
        </authorList>
    </citation>
    <scope>NUCLEOTIDE SEQUENCE [LARGE SCALE GENOMIC DNA]</scope>
    <source>
        <strain evidence="3">DSM 17465</strain>
    </source>
</reference>
<proteinExistence type="predicted"/>
<dbReference type="SUPFAM" id="SSF82866">
    <property type="entry name" value="Multidrug efflux transporter AcrB transmembrane domain"/>
    <property type="match status" value="2"/>
</dbReference>
<feature type="transmembrane region" description="Helical" evidence="1">
    <location>
        <begin position="331"/>
        <end position="350"/>
    </location>
</feature>
<keyword evidence="1" id="KW-0812">Transmembrane</keyword>
<evidence type="ECO:0000256" key="1">
    <source>
        <dbReference type="SAM" id="Phobius"/>
    </source>
</evidence>
<gene>
    <name evidence="2" type="ORF">SAMN05444141_101937</name>
</gene>
<dbReference type="GO" id="GO:0005886">
    <property type="term" value="C:plasma membrane"/>
    <property type="evidence" value="ECO:0007669"/>
    <property type="project" value="TreeGrafter"/>
</dbReference>
<protein>
    <submittedName>
        <fullName evidence="2">Multidrug efflux pump</fullName>
    </submittedName>
</protein>
<dbReference type="Gene3D" id="3.30.70.1440">
    <property type="entry name" value="Multidrug efflux transporter AcrB pore domain"/>
    <property type="match status" value="1"/>
</dbReference>
<organism evidence="2 3">
    <name type="scientific">Pseudovibrio denitrificans</name>
    <dbReference type="NCBI Taxonomy" id="258256"/>
    <lineage>
        <taxon>Bacteria</taxon>
        <taxon>Pseudomonadati</taxon>
        <taxon>Pseudomonadota</taxon>
        <taxon>Alphaproteobacteria</taxon>
        <taxon>Hyphomicrobiales</taxon>
        <taxon>Stappiaceae</taxon>
        <taxon>Pseudovibrio</taxon>
    </lineage>
</organism>
<name>A0A1I6YK35_9HYPH</name>
<dbReference type="SUPFAM" id="SSF82714">
    <property type="entry name" value="Multidrug efflux transporter AcrB TolC docking domain, DN and DC subdomains"/>
    <property type="match status" value="2"/>
</dbReference>
<dbReference type="EMBL" id="FPBD01000001">
    <property type="protein sequence ID" value="SFT50846.1"/>
    <property type="molecule type" value="Genomic_DNA"/>
</dbReference>
<keyword evidence="1" id="KW-0472">Membrane</keyword>
<feature type="transmembrane region" description="Helical" evidence="1">
    <location>
        <begin position="944"/>
        <end position="966"/>
    </location>
</feature>
<dbReference type="Gene3D" id="3.30.2090.10">
    <property type="entry name" value="Multidrug efflux transporter AcrB TolC docking domain, DN and DC subdomains"/>
    <property type="match status" value="2"/>
</dbReference>
<dbReference type="Gene3D" id="3.30.70.1430">
    <property type="entry name" value="Multidrug efflux transporter AcrB pore domain"/>
    <property type="match status" value="2"/>
</dbReference>